<dbReference type="InterPro" id="IPR000160">
    <property type="entry name" value="GGDEF_dom"/>
</dbReference>
<dbReference type="SMART" id="SM00267">
    <property type="entry name" value="GGDEF"/>
    <property type="match status" value="1"/>
</dbReference>
<dbReference type="InterPro" id="IPR035965">
    <property type="entry name" value="PAS-like_dom_sf"/>
</dbReference>
<evidence type="ECO:0000313" key="5">
    <source>
        <dbReference type="EMBL" id="TDT18025.1"/>
    </source>
</evidence>
<feature type="domain" description="PAC" evidence="2">
    <location>
        <begin position="346"/>
        <end position="398"/>
    </location>
</feature>
<dbReference type="Pfam" id="PF00563">
    <property type="entry name" value="EAL"/>
    <property type="match status" value="1"/>
</dbReference>
<evidence type="ECO:0000259" key="4">
    <source>
        <dbReference type="PROSITE" id="PS50887"/>
    </source>
</evidence>
<dbReference type="Gene3D" id="3.30.450.20">
    <property type="entry name" value="PAS domain"/>
    <property type="match status" value="3"/>
</dbReference>
<dbReference type="InterPro" id="IPR000700">
    <property type="entry name" value="PAS-assoc_C"/>
</dbReference>
<dbReference type="Gene3D" id="3.20.20.450">
    <property type="entry name" value="EAL domain"/>
    <property type="match status" value="1"/>
</dbReference>
<dbReference type="InterPro" id="IPR013656">
    <property type="entry name" value="PAS_4"/>
</dbReference>
<dbReference type="Gene3D" id="3.30.70.270">
    <property type="match status" value="1"/>
</dbReference>
<dbReference type="SMART" id="SM00086">
    <property type="entry name" value="PAC"/>
    <property type="match status" value="2"/>
</dbReference>
<dbReference type="RefSeq" id="WP_133870271.1">
    <property type="nucleotide sequence ID" value="NZ_SOAU01000001.1"/>
</dbReference>
<dbReference type="PROSITE" id="PS50883">
    <property type="entry name" value="EAL"/>
    <property type="match status" value="1"/>
</dbReference>
<dbReference type="CDD" id="cd00130">
    <property type="entry name" value="PAS"/>
    <property type="match status" value="2"/>
</dbReference>
<name>A0A4R7I3I5_9ACTN</name>
<feature type="domain" description="GGDEF" evidence="4">
    <location>
        <begin position="558"/>
        <end position="696"/>
    </location>
</feature>
<dbReference type="PANTHER" id="PTHR44757">
    <property type="entry name" value="DIGUANYLATE CYCLASE DGCP"/>
    <property type="match status" value="1"/>
</dbReference>
<dbReference type="InterPro" id="IPR035919">
    <property type="entry name" value="EAL_sf"/>
</dbReference>
<dbReference type="CDD" id="cd01948">
    <property type="entry name" value="EAL"/>
    <property type="match status" value="1"/>
</dbReference>
<gene>
    <name evidence="5" type="ORF">BDK89_3639</name>
</gene>
<dbReference type="OrthoDB" id="23692at2"/>
<dbReference type="InterPro" id="IPR001633">
    <property type="entry name" value="EAL_dom"/>
</dbReference>
<dbReference type="InterPro" id="IPR000014">
    <property type="entry name" value="PAS"/>
</dbReference>
<dbReference type="Pfam" id="PF08448">
    <property type="entry name" value="PAS_4"/>
    <property type="match status" value="1"/>
</dbReference>
<evidence type="ECO:0000259" key="2">
    <source>
        <dbReference type="PROSITE" id="PS50113"/>
    </source>
</evidence>
<dbReference type="SMART" id="SM00052">
    <property type="entry name" value="EAL"/>
    <property type="match status" value="1"/>
</dbReference>
<dbReference type="InterPro" id="IPR043128">
    <property type="entry name" value="Rev_trsase/Diguanyl_cyclase"/>
</dbReference>
<dbReference type="Proteomes" id="UP000294558">
    <property type="component" value="Unassembled WGS sequence"/>
</dbReference>
<accession>A0A4R7I3I5</accession>
<dbReference type="InterPro" id="IPR052155">
    <property type="entry name" value="Biofilm_reg_signaling"/>
</dbReference>
<keyword evidence="6" id="KW-1185">Reference proteome</keyword>
<dbReference type="PROSITE" id="PS50113">
    <property type="entry name" value="PAC"/>
    <property type="match status" value="1"/>
</dbReference>
<feature type="domain" description="PAS" evidence="1">
    <location>
        <begin position="1"/>
        <end position="55"/>
    </location>
</feature>
<dbReference type="Pfam" id="PF13426">
    <property type="entry name" value="PAS_9"/>
    <property type="match status" value="1"/>
</dbReference>
<dbReference type="EMBL" id="SOAU01000001">
    <property type="protein sequence ID" value="TDT18025.1"/>
    <property type="molecule type" value="Genomic_DNA"/>
</dbReference>
<dbReference type="PANTHER" id="PTHR44757:SF2">
    <property type="entry name" value="BIOFILM ARCHITECTURE MAINTENANCE PROTEIN MBAA"/>
    <property type="match status" value="1"/>
</dbReference>
<proteinExistence type="predicted"/>
<dbReference type="NCBIfam" id="TIGR00229">
    <property type="entry name" value="sensory_box"/>
    <property type="match status" value="2"/>
</dbReference>
<evidence type="ECO:0000259" key="3">
    <source>
        <dbReference type="PROSITE" id="PS50883"/>
    </source>
</evidence>
<protein>
    <submittedName>
        <fullName evidence="5">PAS domain S-box-containing protein/diguanylate cyclase (GGDEF)-like protein</fullName>
    </submittedName>
</protein>
<sequence length="953" mass="104271">MPPVLTDTSDARIVQDADGRIVDIATSAPGNTVYGWPVDDLIGASAPQMVHPDDRLLARTVRDDVRATGRNQRVHIRLRSLGGRWLWAECTFRPWPSDDGAPGHHTAVDLRDVSTQYLSDEILGPLLDLRRIMDAADDLDEAWERGLESLARMAGFGWAAAWERHDGTPLRRRTVVLTTSTAAPVHATPAEVDRAWADGVPYWPAELDGPIRDGLTSMLLPMTALGEVIAIVEVGGPDHTVLPTSIDMAAEIVARLGDAIRRRQADDELTLATQRFELAYNEAAIGMALVAPDGAFIDANPSLCRLLGRERAELAEIGFQAITHADDLEADLHYVQEMLAGERTTYHMEKRYLRPDGSVVWGLLSVSLVRDVHGEPLHFISQIQDIDARKRAELELGRSEAQFRAAFDRSPIGMAIIEFDGADDGRIVEINGQLGYLAHQLGVDGSEHWSHSFWQHGGLGLRTHLAGSLADGPVTWESHLTGPKGDRWARVVAAPADRSSGSDRRMLILQVEDITEQHLAQEELAHNALHDSLTGLPNRVLLTSRIEHAQERSGRNGRHVGVLYVDLDNFKDVNDTLGHGAGDSLLREVATRFSSVVRPTDTAARLGGDEFVVLCEDLSTDRIEAQSELLEIADRLHETLRDPIGDDEAPQFVSASIGSHLVTGTGTPIRETLGNADVAMYRAKALGRSRTAVFDEALRTEALERIRIAAELRHAIDRDELSVVYQPIVDMRTGEVSAAEALLRWEHPELGQVPPNRFIDIAEESNLIVQLGRFVADDVCATLARFPHLRYITMNVSARQLATSDFVEATLDALQRHGVDPGRLAVELTENVLIDAVGSSLRQLDELRGHGVGVGVDDFGTGFASLTYLKRLPVTFVKVDRSFVSGVPTNDDDRSIVEAVVGLAHALKLQPIAEGVETDDQAAFLQSLDCPLAQGYLFGRPAPAEALAEVSRP</sequence>
<dbReference type="CDD" id="cd01949">
    <property type="entry name" value="GGDEF"/>
    <property type="match status" value="1"/>
</dbReference>
<reference evidence="5 6" key="1">
    <citation type="submission" date="2019-03" db="EMBL/GenBank/DDBJ databases">
        <title>Sequencing the genomes of 1000 actinobacteria strains.</title>
        <authorList>
            <person name="Klenk H.-P."/>
        </authorList>
    </citation>
    <scope>NUCLEOTIDE SEQUENCE [LARGE SCALE GENOMIC DNA]</scope>
    <source>
        <strain evidence="5 6">DSM 18936</strain>
    </source>
</reference>
<dbReference type="PROSITE" id="PS50112">
    <property type="entry name" value="PAS"/>
    <property type="match status" value="2"/>
</dbReference>
<feature type="domain" description="EAL" evidence="3">
    <location>
        <begin position="705"/>
        <end position="953"/>
    </location>
</feature>
<feature type="domain" description="PAS" evidence="1">
    <location>
        <begin position="272"/>
        <end position="342"/>
    </location>
</feature>
<dbReference type="NCBIfam" id="TIGR00254">
    <property type="entry name" value="GGDEF"/>
    <property type="match status" value="1"/>
</dbReference>
<evidence type="ECO:0000259" key="1">
    <source>
        <dbReference type="PROSITE" id="PS50112"/>
    </source>
</evidence>
<dbReference type="InterPro" id="IPR029787">
    <property type="entry name" value="Nucleotide_cyclase"/>
</dbReference>
<dbReference type="InterPro" id="IPR001610">
    <property type="entry name" value="PAC"/>
</dbReference>
<evidence type="ECO:0000313" key="6">
    <source>
        <dbReference type="Proteomes" id="UP000294558"/>
    </source>
</evidence>
<dbReference type="AlphaFoldDB" id="A0A4R7I3I5"/>
<comment type="caution">
    <text evidence="5">The sequence shown here is derived from an EMBL/GenBank/DDBJ whole genome shotgun (WGS) entry which is preliminary data.</text>
</comment>
<organism evidence="5 6">
    <name type="scientific">Ilumatobacter fluminis</name>
    <dbReference type="NCBI Taxonomy" id="467091"/>
    <lineage>
        <taxon>Bacteria</taxon>
        <taxon>Bacillati</taxon>
        <taxon>Actinomycetota</taxon>
        <taxon>Acidimicrobiia</taxon>
        <taxon>Acidimicrobiales</taxon>
        <taxon>Ilumatobacteraceae</taxon>
        <taxon>Ilumatobacter</taxon>
    </lineage>
</organism>
<dbReference type="SMART" id="SM00091">
    <property type="entry name" value="PAS"/>
    <property type="match status" value="2"/>
</dbReference>
<dbReference type="Pfam" id="PF00990">
    <property type="entry name" value="GGDEF"/>
    <property type="match status" value="1"/>
</dbReference>
<dbReference type="SUPFAM" id="SSF55785">
    <property type="entry name" value="PYP-like sensor domain (PAS domain)"/>
    <property type="match status" value="3"/>
</dbReference>
<dbReference type="SUPFAM" id="SSF141868">
    <property type="entry name" value="EAL domain-like"/>
    <property type="match status" value="1"/>
</dbReference>
<dbReference type="PROSITE" id="PS50887">
    <property type="entry name" value="GGDEF"/>
    <property type="match status" value="1"/>
</dbReference>
<dbReference type="SUPFAM" id="SSF55073">
    <property type="entry name" value="Nucleotide cyclase"/>
    <property type="match status" value="1"/>
</dbReference>